<organism evidence="2 3">
    <name type="scientific">Somion occarium</name>
    <dbReference type="NCBI Taxonomy" id="3059160"/>
    <lineage>
        <taxon>Eukaryota</taxon>
        <taxon>Fungi</taxon>
        <taxon>Dikarya</taxon>
        <taxon>Basidiomycota</taxon>
        <taxon>Agaricomycotina</taxon>
        <taxon>Agaricomycetes</taxon>
        <taxon>Polyporales</taxon>
        <taxon>Cerrenaceae</taxon>
        <taxon>Somion</taxon>
    </lineage>
</organism>
<dbReference type="EMBL" id="OZ037950">
    <property type="protein sequence ID" value="CAL1712585.1"/>
    <property type="molecule type" value="Genomic_DNA"/>
</dbReference>
<accession>A0ABP1DXU7</accession>
<sequence>MSIRQRIPFKFTEDTQDEDIHILDEQEQEELIQKLKEESDARNAQYRLLLQTVLGLSATLQLVYLLKSHKEPPIAALFPGSLSTPFTPIPILNLWITLNLFYHANLSLHLMPSSHPIRQFLQRAQRSSHRRFIPLSYPILYVLSAIPVLLSFILETGPVDVAWWLITPTMIYFVHSAQKWIAQETDGIRNLENLSIARRRAAHMDC</sequence>
<evidence type="ECO:0000313" key="2">
    <source>
        <dbReference type="EMBL" id="CAL1712585.1"/>
    </source>
</evidence>
<reference evidence="3" key="1">
    <citation type="submission" date="2024-04" db="EMBL/GenBank/DDBJ databases">
        <authorList>
            <person name="Shaw F."/>
            <person name="Minotto A."/>
        </authorList>
    </citation>
    <scope>NUCLEOTIDE SEQUENCE [LARGE SCALE GENOMIC DNA]</scope>
</reference>
<feature type="transmembrane region" description="Helical" evidence="1">
    <location>
        <begin position="86"/>
        <end position="111"/>
    </location>
</feature>
<feature type="transmembrane region" description="Helical" evidence="1">
    <location>
        <begin position="132"/>
        <end position="154"/>
    </location>
</feature>
<feature type="transmembrane region" description="Helical" evidence="1">
    <location>
        <begin position="48"/>
        <end position="66"/>
    </location>
</feature>
<name>A0ABP1DXU7_9APHY</name>
<keyword evidence="1" id="KW-0472">Membrane</keyword>
<keyword evidence="1" id="KW-0812">Transmembrane</keyword>
<keyword evidence="1" id="KW-1133">Transmembrane helix</keyword>
<keyword evidence="3" id="KW-1185">Reference proteome</keyword>
<gene>
    <name evidence="2" type="ORF">GFSPODELE1_LOCUS8890</name>
</gene>
<evidence type="ECO:0000256" key="1">
    <source>
        <dbReference type="SAM" id="Phobius"/>
    </source>
</evidence>
<protein>
    <submittedName>
        <fullName evidence="2">Uncharacterized protein</fullName>
    </submittedName>
</protein>
<proteinExistence type="predicted"/>
<dbReference type="Proteomes" id="UP001497453">
    <property type="component" value="Chromosome 7"/>
</dbReference>
<evidence type="ECO:0000313" key="3">
    <source>
        <dbReference type="Proteomes" id="UP001497453"/>
    </source>
</evidence>